<dbReference type="RefSeq" id="XP_050503961.1">
    <property type="nucleotide sequence ID" value="XM_050648004.1"/>
</dbReference>
<dbReference type="EnsemblMetazoa" id="XM_050648003.1">
    <property type="protein sequence ID" value="XP_050503960.1"/>
    <property type="gene ID" value="LOC126882928"/>
</dbReference>
<dbReference type="InterPro" id="IPR032008">
    <property type="entry name" value="APD1-4_N"/>
</dbReference>
<dbReference type="RefSeq" id="XP_050503960.1">
    <property type="nucleotide sequence ID" value="XM_050648003.1"/>
</dbReference>
<feature type="domain" description="E3 ubiquitin-protein ligase APD1-4 middle" evidence="3">
    <location>
        <begin position="447"/>
        <end position="554"/>
    </location>
</feature>
<dbReference type="InterPro" id="IPR032010">
    <property type="entry name" value="APD1-4_M"/>
</dbReference>
<evidence type="ECO:0008006" key="6">
    <source>
        <dbReference type="Google" id="ProtNLM"/>
    </source>
</evidence>
<evidence type="ECO:0000259" key="2">
    <source>
        <dbReference type="Pfam" id="PF16040"/>
    </source>
</evidence>
<protein>
    <recommendedName>
        <fullName evidence="6">E3 ubiquitin-protein ligase APD1-4 middle domain-containing protein</fullName>
    </recommendedName>
</protein>
<sequence length="558" mass="64657">MREESIYEFPVLQNSSLYQRRISTNPWILPVKVIKLFILGILVPCLLITIPLYLRYRVYSHQMYPLAMSDMRLIDNKVSTTWCQRQRVSVNATFNAFLLSKTPEMSTDKKPMSMVRELSLEDDTKEYWGFYLLKGTSVTVSTCVRWPGASLIMIRGHKHLHECAYIGDNSSEELEEQMEAIRENAFVDSDEKKADQPANNPEEMKRHRPEVKFHSEMQQNYSKRLEQSIDNIEVTDWKDMRAVLLALQEKSKNYKSKLPQLNKQHVHRNSTIAVDETKNFKIDKPKNQTSSEEALDDIMSRLTKMGEKGTRVLEKVNNKYMSKPKEHVLDIKARHYSKPAVVFENVDQARKKRELVLEQALANNEDDEEHDLALEEEFHPDGIADHRGTFNETSLNDMSNSEFWSSFSSSEEALLNCAGLILSLPLLPHRKCVREYVDEESSRDNTISYKVPLNGYYFFVFNSENEVQTNYVRVQFDIEKTVYNISNPVAECINASDTCTVDLNFFSSEKLVMELPLVDNESLFNEEYIVLSECEPRSSVYAVFVILVPILVIFFAFS</sequence>
<dbReference type="PANTHER" id="PTHR39077">
    <property type="entry name" value="DUF4793 DOMAIN-CONTAINING PROTEIN"/>
    <property type="match status" value="1"/>
</dbReference>
<name>A0ABM5K1A2_DIAVI</name>
<evidence type="ECO:0000313" key="4">
    <source>
        <dbReference type="EnsemblMetazoa" id="XP_050503961.1"/>
    </source>
</evidence>
<feature type="domain" description="E3 ubiquitin-protein ligase APD1-4 N-terminal" evidence="2">
    <location>
        <begin position="91"/>
        <end position="160"/>
    </location>
</feature>
<keyword evidence="1" id="KW-0812">Transmembrane</keyword>
<evidence type="ECO:0000313" key="5">
    <source>
        <dbReference type="Proteomes" id="UP001652700"/>
    </source>
</evidence>
<dbReference type="GeneID" id="126882928"/>
<keyword evidence="1" id="KW-0472">Membrane</keyword>
<feature type="transmembrane region" description="Helical" evidence="1">
    <location>
        <begin position="539"/>
        <end position="557"/>
    </location>
</feature>
<organism evidence="4 5">
    <name type="scientific">Diabrotica virgifera virgifera</name>
    <name type="common">western corn rootworm</name>
    <dbReference type="NCBI Taxonomy" id="50390"/>
    <lineage>
        <taxon>Eukaryota</taxon>
        <taxon>Metazoa</taxon>
        <taxon>Ecdysozoa</taxon>
        <taxon>Arthropoda</taxon>
        <taxon>Hexapoda</taxon>
        <taxon>Insecta</taxon>
        <taxon>Pterygota</taxon>
        <taxon>Neoptera</taxon>
        <taxon>Endopterygota</taxon>
        <taxon>Coleoptera</taxon>
        <taxon>Polyphaga</taxon>
        <taxon>Cucujiformia</taxon>
        <taxon>Chrysomeloidea</taxon>
        <taxon>Chrysomelidae</taxon>
        <taxon>Galerucinae</taxon>
        <taxon>Diabroticina</taxon>
        <taxon>Diabroticites</taxon>
        <taxon>Diabrotica</taxon>
    </lineage>
</organism>
<dbReference type="Pfam" id="PF16040">
    <property type="entry name" value="APD1-4_N"/>
    <property type="match status" value="1"/>
</dbReference>
<dbReference type="PANTHER" id="PTHR39077:SF1">
    <property type="entry name" value="E3 UBIQUITIN-PROTEIN LIGASE APD1-4 MIDDLE DOMAIN-CONTAINING PROTEIN"/>
    <property type="match status" value="1"/>
</dbReference>
<accession>A0ABM5K1A2</accession>
<evidence type="ECO:0000259" key="3">
    <source>
        <dbReference type="Pfam" id="PF16041"/>
    </source>
</evidence>
<dbReference type="Pfam" id="PF16041">
    <property type="entry name" value="APD1-4_M"/>
    <property type="match status" value="1"/>
</dbReference>
<feature type="transmembrane region" description="Helical" evidence="1">
    <location>
        <begin position="33"/>
        <end position="54"/>
    </location>
</feature>
<dbReference type="Proteomes" id="UP001652700">
    <property type="component" value="Unplaced"/>
</dbReference>
<dbReference type="EnsemblMetazoa" id="XM_050648004.1">
    <property type="protein sequence ID" value="XP_050503961.1"/>
    <property type="gene ID" value="LOC126882928"/>
</dbReference>
<keyword evidence="5" id="KW-1185">Reference proteome</keyword>
<proteinExistence type="predicted"/>
<evidence type="ECO:0000256" key="1">
    <source>
        <dbReference type="SAM" id="Phobius"/>
    </source>
</evidence>
<keyword evidence="1" id="KW-1133">Transmembrane helix</keyword>
<reference evidence="4" key="1">
    <citation type="submission" date="2025-05" db="UniProtKB">
        <authorList>
            <consortium name="EnsemblMetazoa"/>
        </authorList>
    </citation>
    <scope>IDENTIFICATION</scope>
</reference>